<dbReference type="RefSeq" id="WP_166512497.1">
    <property type="nucleotide sequence ID" value="NZ_VNHM01000017.1"/>
</dbReference>
<reference evidence="3 4" key="1">
    <citation type="submission" date="2019-07" db="EMBL/GenBank/DDBJ databases">
        <title>Genomic Encyclopedia of Type Strains, Phase I: the one thousand microbial genomes (KMG-I) project.</title>
        <authorList>
            <person name="Kyrpides N."/>
        </authorList>
    </citation>
    <scope>NUCLEOTIDE SEQUENCE [LARGE SCALE GENOMIC DNA]</scope>
    <source>
        <strain evidence="3 4">DSM 6562</strain>
    </source>
</reference>
<feature type="region of interest" description="Disordered" evidence="1">
    <location>
        <begin position="26"/>
        <end position="47"/>
    </location>
</feature>
<dbReference type="AlphaFoldDB" id="A0A5S4ZQH9"/>
<evidence type="ECO:0000313" key="4">
    <source>
        <dbReference type="Proteomes" id="UP000323166"/>
    </source>
</evidence>
<evidence type="ECO:0000256" key="1">
    <source>
        <dbReference type="SAM" id="MobiDB-lite"/>
    </source>
</evidence>
<dbReference type="PROSITE" id="PS51257">
    <property type="entry name" value="PROKAR_LIPOPROTEIN"/>
    <property type="match status" value="1"/>
</dbReference>
<evidence type="ECO:0000313" key="3">
    <source>
        <dbReference type="EMBL" id="TYO93861.1"/>
    </source>
</evidence>
<dbReference type="Proteomes" id="UP000323166">
    <property type="component" value="Unassembled WGS sequence"/>
</dbReference>
<organism evidence="3 4">
    <name type="scientific">Desulfallas thermosapovorans DSM 6562</name>
    <dbReference type="NCBI Taxonomy" id="1121431"/>
    <lineage>
        <taxon>Bacteria</taxon>
        <taxon>Bacillati</taxon>
        <taxon>Bacillota</taxon>
        <taxon>Clostridia</taxon>
        <taxon>Eubacteriales</taxon>
        <taxon>Desulfallaceae</taxon>
        <taxon>Desulfallas</taxon>
    </lineage>
</organism>
<protein>
    <recommendedName>
        <fullName evidence="5">Lipoprotein</fullName>
    </recommendedName>
</protein>
<comment type="caution">
    <text evidence="3">The sequence shown here is derived from an EMBL/GenBank/DDBJ whole genome shotgun (WGS) entry which is preliminary data.</text>
</comment>
<gene>
    <name evidence="3" type="ORF">LX24_02541</name>
</gene>
<sequence length="208" mass="22505">MRIKFFLLVLLLTLACTGCGLVGGQAEQGEQTEQTKQTGKEKQDKGAAAGDILVVDPVAGQSSNPVRTPEDHGNNINGINNALDMLIDGLVLNDLKNISSCLYGLEEGNSPLSLEELQREVAQLHPVQWSVTSYRPVGESGALVAVSYTMPDGTMRETDPFNMQKEGTLWVAHYNSFAQSFHNMARHLIKNQSDSAAATSSKSVLEDN</sequence>
<accession>A0A5S4ZQH9</accession>
<name>A0A5S4ZQH9_9FIRM</name>
<keyword evidence="4" id="KW-1185">Reference proteome</keyword>
<feature type="signal peptide" evidence="2">
    <location>
        <begin position="1"/>
        <end position="22"/>
    </location>
</feature>
<proteinExistence type="predicted"/>
<evidence type="ECO:0000256" key="2">
    <source>
        <dbReference type="SAM" id="SignalP"/>
    </source>
</evidence>
<keyword evidence="2" id="KW-0732">Signal</keyword>
<dbReference type="EMBL" id="VNHM01000017">
    <property type="protein sequence ID" value="TYO93861.1"/>
    <property type="molecule type" value="Genomic_DNA"/>
</dbReference>
<evidence type="ECO:0008006" key="5">
    <source>
        <dbReference type="Google" id="ProtNLM"/>
    </source>
</evidence>
<feature type="chain" id="PRO_5039079972" description="Lipoprotein" evidence="2">
    <location>
        <begin position="23"/>
        <end position="208"/>
    </location>
</feature>
<feature type="compositionally biased region" description="Low complexity" evidence="1">
    <location>
        <begin position="26"/>
        <end position="37"/>
    </location>
</feature>